<dbReference type="GO" id="GO:0008253">
    <property type="term" value="F:5'-nucleotidase activity"/>
    <property type="evidence" value="ECO:0007669"/>
    <property type="project" value="InterPro"/>
</dbReference>
<proteinExistence type="predicted"/>
<dbReference type="SFLD" id="SFLDS00003">
    <property type="entry name" value="Haloacid_Dehalogenase"/>
    <property type="match status" value="1"/>
</dbReference>
<dbReference type="InterPro" id="IPR036412">
    <property type="entry name" value="HAD-like_sf"/>
</dbReference>
<dbReference type="Gene3D" id="1.10.150.240">
    <property type="entry name" value="Putative phosphatase, domain 2"/>
    <property type="match status" value="1"/>
</dbReference>
<dbReference type="InterPro" id="IPR011951">
    <property type="entry name" value="HAD-SF_hydro_IA_YjjG/PynA"/>
</dbReference>
<accession>A0A9D2S5K0</accession>
<comment type="caution">
    <text evidence="1">The sequence shown here is derived from an EMBL/GenBank/DDBJ whole genome shotgun (WGS) entry which is preliminary data.</text>
</comment>
<dbReference type="SUPFAM" id="SSF56784">
    <property type="entry name" value="HAD-like"/>
    <property type="match status" value="1"/>
</dbReference>
<dbReference type="PANTHER" id="PTHR47478">
    <property type="match status" value="1"/>
</dbReference>
<dbReference type="NCBIfam" id="TIGR01549">
    <property type="entry name" value="HAD-SF-IA-v1"/>
    <property type="match status" value="1"/>
</dbReference>
<evidence type="ECO:0000313" key="1">
    <source>
        <dbReference type="EMBL" id="HJB56909.1"/>
    </source>
</evidence>
<dbReference type="InterPro" id="IPR023214">
    <property type="entry name" value="HAD_sf"/>
</dbReference>
<name>A0A9D2S5K0_9FIRM</name>
<sequence length="234" mass="26247">MRYDYLLFDADNTLFDFDRAEERALRATLEFFGYPLDSDTRELYRTINRVLWRRLDLGEISREALVVERFALFDRAMGGGRDAAALNRFYLDRLSEGAELLPGAEALCRSLAPRATLALVTNGVARAQRGRLARSALNGLFPYVFISEEVGWQKPQREFFSHVCSAMAIRDRRRAVVIGDNLVSDVQGGLQSGLDAVWFNPNGLPNPTQVRPTWEARSFSALEDYLCGGAGASK</sequence>
<dbReference type="PANTHER" id="PTHR47478:SF1">
    <property type="entry name" value="PYRIMIDINE 5'-NUCLEOTIDASE YJJG"/>
    <property type="match status" value="1"/>
</dbReference>
<organism evidence="1 2">
    <name type="scientific">Candidatus Flavonifractor intestinipullorum</name>
    <dbReference type="NCBI Taxonomy" id="2838587"/>
    <lineage>
        <taxon>Bacteria</taxon>
        <taxon>Bacillati</taxon>
        <taxon>Bacillota</taxon>
        <taxon>Clostridia</taxon>
        <taxon>Eubacteriales</taxon>
        <taxon>Oscillospiraceae</taxon>
        <taxon>Flavonifractor</taxon>
    </lineage>
</organism>
<dbReference type="InterPro" id="IPR023198">
    <property type="entry name" value="PGP-like_dom2"/>
</dbReference>
<reference evidence="1" key="1">
    <citation type="journal article" date="2021" name="PeerJ">
        <title>Extensive microbial diversity within the chicken gut microbiome revealed by metagenomics and culture.</title>
        <authorList>
            <person name="Gilroy R."/>
            <person name="Ravi A."/>
            <person name="Getino M."/>
            <person name="Pursley I."/>
            <person name="Horton D.L."/>
            <person name="Alikhan N.F."/>
            <person name="Baker D."/>
            <person name="Gharbi K."/>
            <person name="Hall N."/>
            <person name="Watson M."/>
            <person name="Adriaenssens E.M."/>
            <person name="Foster-Nyarko E."/>
            <person name="Jarju S."/>
            <person name="Secka A."/>
            <person name="Antonio M."/>
            <person name="Oren A."/>
            <person name="Chaudhuri R.R."/>
            <person name="La Ragione R."/>
            <person name="Hildebrand F."/>
            <person name="Pallen M.J."/>
        </authorList>
    </citation>
    <scope>NUCLEOTIDE SEQUENCE</scope>
    <source>
        <strain evidence="1">CHK189-11263</strain>
    </source>
</reference>
<gene>
    <name evidence="1" type="ORF">H9714_05080</name>
</gene>
<dbReference type="Pfam" id="PF00702">
    <property type="entry name" value="Hydrolase"/>
    <property type="match status" value="1"/>
</dbReference>
<dbReference type="InterPro" id="IPR052550">
    <property type="entry name" value="Pyrimidine_5'-ntase_YjjG"/>
</dbReference>
<reference evidence="1" key="2">
    <citation type="submission" date="2021-04" db="EMBL/GenBank/DDBJ databases">
        <authorList>
            <person name="Gilroy R."/>
        </authorList>
    </citation>
    <scope>NUCLEOTIDE SEQUENCE</scope>
    <source>
        <strain evidence="1">CHK189-11263</strain>
    </source>
</reference>
<protein>
    <submittedName>
        <fullName evidence="1">YjjG family noncanonical pyrimidine nucleotidase</fullName>
    </submittedName>
</protein>
<dbReference type="InterPro" id="IPR006439">
    <property type="entry name" value="HAD-SF_hydro_IA"/>
</dbReference>
<dbReference type="Proteomes" id="UP000824208">
    <property type="component" value="Unassembled WGS sequence"/>
</dbReference>
<dbReference type="Gene3D" id="3.40.50.1000">
    <property type="entry name" value="HAD superfamily/HAD-like"/>
    <property type="match status" value="1"/>
</dbReference>
<dbReference type="NCBIfam" id="TIGR02254">
    <property type="entry name" value="YjjG_YfnB"/>
    <property type="match status" value="1"/>
</dbReference>
<dbReference type="AlphaFoldDB" id="A0A9D2S5K0"/>
<dbReference type="SFLD" id="SFLDG01129">
    <property type="entry name" value="C1.5:_HAD__Beta-PGM__Phosphata"/>
    <property type="match status" value="1"/>
</dbReference>
<dbReference type="EMBL" id="DWYC01000050">
    <property type="protein sequence ID" value="HJB56909.1"/>
    <property type="molecule type" value="Genomic_DNA"/>
</dbReference>
<evidence type="ECO:0000313" key="2">
    <source>
        <dbReference type="Proteomes" id="UP000824208"/>
    </source>
</evidence>